<organism evidence="1 2">
    <name type="scientific">Dreissena polymorpha</name>
    <name type="common">Zebra mussel</name>
    <name type="synonym">Mytilus polymorpha</name>
    <dbReference type="NCBI Taxonomy" id="45954"/>
    <lineage>
        <taxon>Eukaryota</taxon>
        <taxon>Metazoa</taxon>
        <taxon>Spiralia</taxon>
        <taxon>Lophotrochozoa</taxon>
        <taxon>Mollusca</taxon>
        <taxon>Bivalvia</taxon>
        <taxon>Autobranchia</taxon>
        <taxon>Heteroconchia</taxon>
        <taxon>Euheterodonta</taxon>
        <taxon>Imparidentia</taxon>
        <taxon>Neoheterodontei</taxon>
        <taxon>Myida</taxon>
        <taxon>Dreissenoidea</taxon>
        <taxon>Dreissenidae</taxon>
        <taxon>Dreissena</taxon>
    </lineage>
</organism>
<sequence>MIQHLEFRDNKENVNFVAAVNREVPGSIPSMGTRREPGGPGFDPQYEFYQKGKKKIEASWAINAGNTQGQIPLNKDHHTWHKDVIKHARFQLIFEPSISKRKTKYYKPELLRV</sequence>
<reference evidence="1" key="1">
    <citation type="journal article" date="2019" name="bioRxiv">
        <title>The Genome of the Zebra Mussel, Dreissena polymorpha: A Resource for Invasive Species Research.</title>
        <authorList>
            <person name="McCartney M.A."/>
            <person name="Auch B."/>
            <person name="Kono T."/>
            <person name="Mallez S."/>
            <person name="Zhang Y."/>
            <person name="Obille A."/>
            <person name="Becker A."/>
            <person name="Abrahante J.E."/>
            <person name="Garbe J."/>
            <person name="Badalamenti J.P."/>
            <person name="Herman A."/>
            <person name="Mangelson H."/>
            <person name="Liachko I."/>
            <person name="Sullivan S."/>
            <person name="Sone E.D."/>
            <person name="Koren S."/>
            <person name="Silverstein K.A.T."/>
            <person name="Beckman K.B."/>
            <person name="Gohl D.M."/>
        </authorList>
    </citation>
    <scope>NUCLEOTIDE SEQUENCE</scope>
    <source>
        <strain evidence="1">Duluth1</strain>
        <tissue evidence="1">Whole animal</tissue>
    </source>
</reference>
<gene>
    <name evidence="1" type="ORF">DPMN_143861</name>
</gene>
<dbReference type="Proteomes" id="UP000828390">
    <property type="component" value="Unassembled WGS sequence"/>
</dbReference>
<keyword evidence="2" id="KW-1185">Reference proteome</keyword>
<dbReference type="EMBL" id="JAIWYP010000006">
    <property type="protein sequence ID" value="KAH3815339.1"/>
    <property type="molecule type" value="Genomic_DNA"/>
</dbReference>
<reference evidence="1" key="2">
    <citation type="submission" date="2020-11" db="EMBL/GenBank/DDBJ databases">
        <authorList>
            <person name="McCartney M.A."/>
            <person name="Auch B."/>
            <person name="Kono T."/>
            <person name="Mallez S."/>
            <person name="Becker A."/>
            <person name="Gohl D.M."/>
            <person name="Silverstein K.A.T."/>
            <person name="Koren S."/>
            <person name="Bechman K.B."/>
            <person name="Herman A."/>
            <person name="Abrahante J.E."/>
            <person name="Garbe J."/>
        </authorList>
    </citation>
    <scope>NUCLEOTIDE SEQUENCE</scope>
    <source>
        <strain evidence="1">Duluth1</strain>
        <tissue evidence="1">Whole animal</tissue>
    </source>
</reference>
<name>A0A9D4GH37_DREPO</name>
<protein>
    <submittedName>
        <fullName evidence="1">Uncharacterized protein</fullName>
    </submittedName>
</protein>
<proteinExistence type="predicted"/>
<evidence type="ECO:0000313" key="1">
    <source>
        <dbReference type="EMBL" id="KAH3815339.1"/>
    </source>
</evidence>
<accession>A0A9D4GH37</accession>
<evidence type="ECO:0000313" key="2">
    <source>
        <dbReference type="Proteomes" id="UP000828390"/>
    </source>
</evidence>
<dbReference type="AlphaFoldDB" id="A0A9D4GH37"/>
<comment type="caution">
    <text evidence="1">The sequence shown here is derived from an EMBL/GenBank/DDBJ whole genome shotgun (WGS) entry which is preliminary data.</text>
</comment>